<accession>A0A4T2BWM9</accession>
<evidence type="ECO:0000313" key="2">
    <source>
        <dbReference type="EMBL" id="TIH34961.1"/>
    </source>
</evidence>
<comment type="caution">
    <text evidence="2">The sequence shown here is derived from an EMBL/GenBank/DDBJ whole genome shotgun (WGS) entry which is preliminary data.</text>
</comment>
<sequence>MDPEYLMRLFAAQTTERLDKLERQVEQLLVALDKARVEQSAYELRREELITEYIVALTPRSKAGKAKPQ</sequence>
<proteinExistence type="predicted"/>
<evidence type="ECO:0000313" key="3">
    <source>
        <dbReference type="Proteomes" id="UP000306192"/>
    </source>
</evidence>
<keyword evidence="1" id="KW-0175">Coiled coil</keyword>
<dbReference type="Proteomes" id="UP000306192">
    <property type="component" value="Unassembled WGS sequence"/>
</dbReference>
<reference evidence="2 3" key="1">
    <citation type="journal article" date="2019" name="Microorganisms">
        <title>Systematic Affiliation and Genome Analysis of Subtercola vilae DB165(T) with Particular Emphasis on Cold Adaptation of an Isolate from a High-Altitude Cold Volcano Lake.</title>
        <authorList>
            <person name="Villalobos A.S."/>
            <person name="Wiese J."/>
            <person name="Imhoff J.F."/>
            <person name="Dorador C."/>
            <person name="Keller A."/>
            <person name="Hentschel U."/>
        </authorList>
    </citation>
    <scope>NUCLEOTIDE SEQUENCE [LARGE SCALE GENOMIC DNA]</scope>
    <source>
        <strain evidence="2 3">DB165</strain>
    </source>
</reference>
<evidence type="ECO:0000256" key="1">
    <source>
        <dbReference type="SAM" id="Coils"/>
    </source>
</evidence>
<name>A0A4T2BWM9_9MICO</name>
<organism evidence="2 3">
    <name type="scientific">Subtercola vilae</name>
    <dbReference type="NCBI Taxonomy" id="2056433"/>
    <lineage>
        <taxon>Bacteria</taxon>
        <taxon>Bacillati</taxon>
        <taxon>Actinomycetota</taxon>
        <taxon>Actinomycetes</taxon>
        <taxon>Micrococcales</taxon>
        <taxon>Microbacteriaceae</taxon>
        <taxon>Subtercola</taxon>
    </lineage>
</organism>
<keyword evidence="3" id="KW-1185">Reference proteome</keyword>
<dbReference type="AlphaFoldDB" id="A0A4T2BWM9"/>
<feature type="coiled-coil region" evidence="1">
    <location>
        <begin position="11"/>
        <end position="52"/>
    </location>
</feature>
<dbReference type="RefSeq" id="WP_136642489.1">
    <property type="nucleotide sequence ID" value="NZ_QYRT01000022.1"/>
</dbReference>
<gene>
    <name evidence="2" type="ORF">D4765_11750</name>
</gene>
<dbReference type="EMBL" id="QYRT01000022">
    <property type="protein sequence ID" value="TIH34961.1"/>
    <property type="molecule type" value="Genomic_DNA"/>
</dbReference>
<protein>
    <submittedName>
        <fullName evidence="2">Uncharacterized protein</fullName>
    </submittedName>
</protein>